<reference evidence="2 3" key="1">
    <citation type="journal article" date="2021" name="Nat. Plants">
        <title>The Taxus genome provides insights into paclitaxel biosynthesis.</title>
        <authorList>
            <person name="Xiong X."/>
            <person name="Gou J."/>
            <person name="Liao Q."/>
            <person name="Li Y."/>
            <person name="Zhou Q."/>
            <person name="Bi G."/>
            <person name="Li C."/>
            <person name="Du R."/>
            <person name="Wang X."/>
            <person name="Sun T."/>
            <person name="Guo L."/>
            <person name="Liang H."/>
            <person name="Lu P."/>
            <person name="Wu Y."/>
            <person name="Zhang Z."/>
            <person name="Ro D.K."/>
            <person name="Shang Y."/>
            <person name="Huang S."/>
            <person name="Yan J."/>
        </authorList>
    </citation>
    <scope>NUCLEOTIDE SEQUENCE [LARGE SCALE GENOMIC DNA]</scope>
    <source>
        <strain evidence="2">Ta-2019</strain>
    </source>
</reference>
<accession>A0AA38KVA8</accession>
<dbReference type="AlphaFoldDB" id="A0AA38KVA8"/>
<organism evidence="2 3">
    <name type="scientific">Taxus chinensis</name>
    <name type="common">Chinese yew</name>
    <name type="synonym">Taxus wallichiana var. chinensis</name>
    <dbReference type="NCBI Taxonomy" id="29808"/>
    <lineage>
        <taxon>Eukaryota</taxon>
        <taxon>Viridiplantae</taxon>
        <taxon>Streptophyta</taxon>
        <taxon>Embryophyta</taxon>
        <taxon>Tracheophyta</taxon>
        <taxon>Spermatophyta</taxon>
        <taxon>Pinopsida</taxon>
        <taxon>Pinidae</taxon>
        <taxon>Conifers II</taxon>
        <taxon>Cupressales</taxon>
        <taxon>Taxaceae</taxon>
        <taxon>Taxus</taxon>
    </lineage>
</organism>
<evidence type="ECO:0000259" key="1">
    <source>
        <dbReference type="Pfam" id="PF01494"/>
    </source>
</evidence>
<dbReference type="EMBL" id="JAHRHJ020000008">
    <property type="protein sequence ID" value="KAH9306125.1"/>
    <property type="molecule type" value="Genomic_DNA"/>
</dbReference>
<sequence length="248" mass="28197">MVAYKPCKGGVDAYFKCPKKGTEDHRIRVVPCKLLIGADGIWSAVRKQNGEYTFWVVRKVDQTGNMANSVLTERTTHGSPGCKHRAIQHLDGLELWDDMRNAIEATSEDIIMERKIMDRLPLNKWSDVDEHVLLIGDAAHAQFIGAGQGAASAFEDVHQLALLLVEASGSSFSERSIQDAVQRFEELRISRTKKMQEHAAYVTMIPDFQPDWSQHLTAEERLKMNVEYTKWLQAYPNKQQGDPDLFYF</sequence>
<evidence type="ECO:0000313" key="2">
    <source>
        <dbReference type="EMBL" id="KAH9306125.1"/>
    </source>
</evidence>
<feature type="non-terminal residue" evidence="2">
    <location>
        <position position="1"/>
    </location>
</feature>
<protein>
    <recommendedName>
        <fullName evidence="1">FAD-binding domain-containing protein</fullName>
    </recommendedName>
</protein>
<proteinExistence type="predicted"/>
<dbReference type="Gene3D" id="3.50.50.60">
    <property type="entry name" value="FAD/NAD(P)-binding domain"/>
    <property type="match status" value="1"/>
</dbReference>
<dbReference type="InterPro" id="IPR002938">
    <property type="entry name" value="FAD-bd"/>
</dbReference>
<comment type="caution">
    <text evidence="2">The sequence shown here is derived from an EMBL/GenBank/DDBJ whole genome shotgun (WGS) entry which is preliminary data.</text>
</comment>
<evidence type="ECO:0000313" key="3">
    <source>
        <dbReference type="Proteomes" id="UP000824469"/>
    </source>
</evidence>
<gene>
    <name evidence="2" type="ORF">KI387_010529</name>
</gene>
<dbReference type="InterPro" id="IPR036188">
    <property type="entry name" value="FAD/NAD-bd_sf"/>
</dbReference>
<name>A0AA38KVA8_TAXCH</name>
<dbReference type="SUPFAM" id="SSF51905">
    <property type="entry name" value="FAD/NAD(P)-binding domain"/>
    <property type="match status" value="1"/>
</dbReference>
<dbReference type="PANTHER" id="PTHR46496">
    <property type="match status" value="1"/>
</dbReference>
<dbReference type="PANTHER" id="PTHR46496:SF4">
    <property type="entry name" value="ZEAXANTHIN EPOXIDASE"/>
    <property type="match status" value="1"/>
</dbReference>
<keyword evidence="3" id="KW-1185">Reference proteome</keyword>
<dbReference type="Proteomes" id="UP000824469">
    <property type="component" value="Unassembled WGS sequence"/>
</dbReference>
<feature type="domain" description="FAD-binding" evidence="1">
    <location>
        <begin position="130"/>
        <end position="167"/>
    </location>
</feature>
<dbReference type="GO" id="GO:0071949">
    <property type="term" value="F:FAD binding"/>
    <property type="evidence" value="ECO:0007669"/>
    <property type="project" value="InterPro"/>
</dbReference>
<dbReference type="Pfam" id="PF01494">
    <property type="entry name" value="FAD_binding_3"/>
    <property type="match status" value="1"/>
</dbReference>